<evidence type="ECO:0000313" key="2">
    <source>
        <dbReference type="Proteomes" id="UP001589814"/>
    </source>
</evidence>
<protein>
    <submittedName>
        <fullName evidence="1">Capsule biosynthesis protein</fullName>
    </submittedName>
</protein>
<reference evidence="1 2" key="1">
    <citation type="submission" date="2024-09" db="EMBL/GenBank/DDBJ databases">
        <authorList>
            <person name="Sun Q."/>
            <person name="Mori K."/>
        </authorList>
    </citation>
    <scope>NUCLEOTIDE SEQUENCE [LARGE SCALE GENOMIC DNA]</scope>
    <source>
        <strain evidence="1 2">CCM 7415</strain>
    </source>
</reference>
<dbReference type="InterPro" id="IPR007833">
    <property type="entry name" value="Capsule_polysaccharide_synth"/>
</dbReference>
<proteinExistence type="predicted"/>
<dbReference type="CDD" id="cd16441">
    <property type="entry name" value="beta_Kdo_transferase_KpsS"/>
    <property type="match status" value="1"/>
</dbReference>
<name>A0ABV6G566_9GAMM</name>
<dbReference type="Pfam" id="PF05159">
    <property type="entry name" value="Capsule_synth"/>
    <property type="match status" value="1"/>
</dbReference>
<gene>
    <name evidence="1" type="ORF">ACFFHW_11765</name>
</gene>
<accession>A0ABV6G566</accession>
<dbReference type="Proteomes" id="UP001589814">
    <property type="component" value="Unassembled WGS sequence"/>
</dbReference>
<dbReference type="EMBL" id="JBHLVX010000046">
    <property type="protein sequence ID" value="MFC0268648.1"/>
    <property type="molecule type" value="Genomic_DNA"/>
</dbReference>
<comment type="caution">
    <text evidence="1">The sequence shown here is derived from an EMBL/GenBank/DDBJ whole genome shotgun (WGS) entry which is preliminary data.</text>
</comment>
<evidence type="ECO:0000313" key="1">
    <source>
        <dbReference type="EMBL" id="MFC0268648.1"/>
    </source>
</evidence>
<organism evidence="1 2">
    <name type="scientific">Kushneria aurantia</name>
    <dbReference type="NCBI Taxonomy" id="504092"/>
    <lineage>
        <taxon>Bacteria</taxon>
        <taxon>Pseudomonadati</taxon>
        <taxon>Pseudomonadota</taxon>
        <taxon>Gammaproteobacteria</taxon>
        <taxon>Oceanospirillales</taxon>
        <taxon>Halomonadaceae</taxon>
        <taxon>Kushneria</taxon>
    </lineage>
</organism>
<keyword evidence="2" id="KW-1185">Reference proteome</keyword>
<sequence length="420" mass="47909">MTPKRAFLFLQGVCTPFFNELARALKARGHRVVKINFTAGDRLYWREGNAHAWRGGTDGLVAFALDLYRRYEITDQVLFGDCRPMHAPLVEQARRHGIHNHVFEEGYLRPYWVTLEREGVNAHSMLPADPAWYREAVKLLPETPKPQRFKNPFRDRVFHDVAYHLAGAANPLLHPGYHNHAPFAAPREYYGYLSRFARLRGYKRRDQQRIEKLLTNRAPFFIMPLQLNGDAQVRHHSGFDHMYAFMDHVAATMAQHATSQTRLVIKNHPLDMGLTPHASDVERIAHHYGLDDRLIYLETGNLEKLVRHARGMITLNSTAGHVALERGCPVVALAQALYAMPGLTHQGDLASFWRDPVPPDRDLLDAFRRTVIHGVQLNGGFYSRQGIELAVHNAVPSLEAERSNLEQLLCLTHDNLHAVC</sequence>
<dbReference type="RefSeq" id="WP_019951077.1">
    <property type="nucleotide sequence ID" value="NZ_JBHLVX010000046.1"/>
</dbReference>